<dbReference type="InterPro" id="IPR033721">
    <property type="entry name" value="ProRS_core_arch_euk"/>
</dbReference>
<dbReference type="SUPFAM" id="SSF52374">
    <property type="entry name" value="Nucleotidylyl transferase"/>
    <property type="match status" value="1"/>
</dbReference>
<dbReference type="HAMAP" id="MF_01571">
    <property type="entry name" value="Pro_tRNA_synth_type3"/>
    <property type="match status" value="1"/>
</dbReference>
<dbReference type="InterPro" id="IPR002314">
    <property type="entry name" value="aa-tRNA-synt_IIb"/>
</dbReference>
<comment type="similarity">
    <text evidence="16">In the N-terminal section; belongs to the class-I aminoacyl-tRNA synthetase family. Glutamate--tRNA ligase type 2 subfamily.</text>
</comment>
<dbReference type="Gene3D" id="3.40.50.620">
    <property type="entry name" value="HUPs"/>
    <property type="match status" value="1"/>
</dbReference>
<evidence type="ECO:0000259" key="21">
    <source>
        <dbReference type="PROSITE" id="PS50862"/>
    </source>
</evidence>
<feature type="region of interest" description="Disordered" evidence="20">
    <location>
        <begin position="1"/>
        <end position="63"/>
    </location>
</feature>
<dbReference type="InterPro" id="IPR011035">
    <property type="entry name" value="Ribosomal_bL25/Gln-tRNA_synth"/>
</dbReference>
<dbReference type="PANTHER" id="PTHR43382">
    <property type="entry name" value="PROLYL-TRNA SYNTHETASE"/>
    <property type="match status" value="1"/>
</dbReference>
<feature type="compositionally biased region" description="Polar residues" evidence="20">
    <location>
        <begin position="857"/>
        <end position="866"/>
    </location>
</feature>
<dbReference type="InterPro" id="IPR014729">
    <property type="entry name" value="Rossmann-like_a/b/a_fold"/>
</dbReference>
<dbReference type="EMBL" id="SDOV01000001">
    <property type="protein sequence ID" value="KAH7646222.1"/>
    <property type="molecule type" value="Genomic_DNA"/>
</dbReference>
<evidence type="ECO:0000256" key="4">
    <source>
        <dbReference type="ARBA" id="ARBA00022553"/>
    </source>
</evidence>
<keyword evidence="13" id="KW-0511">Multifunctional enzyme</keyword>
<dbReference type="InterPro" id="IPR000924">
    <property type="entry name" value="Glu/Gln-tRNA-synth"/>
</dbReference>
<dbReference type="Gene3D" id="3.30.110.30">
    <property type="entry name" value="C-terminal domain of ProRS"/>
    <property type="match status" value="1"/>
</dbReference>
<feature type="compositionally biased region" description="Low complexity" evidence="20">
    <location>
        <begin position="757"/>
        <end position="766"/>
    </location>
</feature>
<dbReference type="Pfam" id="PF03129">
    <property type="entry name" value="HGTP_anticodon"/>
    <property type="match status" value="1"/>
</dbReference>
<dbReference type="EC" id="6.1.1.17" evidence="3"/>
<reference evidence="23" key="3">
    <citation type="journal article" date="2021" name="World Allergy Organ. J.">
        <title>Chromosome-level assembly of Dermatophagoides farinae genome and transcriptome reveals two novel allergens Der f 37 and Der f 39.</title>
        <authorList>
            <person name="Chen J."/>
            <person name="Cai Z."/>
            <person name="Fan D."/>
            <person name="Hu J."/>
            <person name="Hou Y."/>
            <person name="He Y."/>
            <person name="Zhang Z."/>
            <person name="Zhao Z."/>
            <person name="Gao P."/>
            <person name="Hu W."/>
            <person name="Sun J."/>
            <person name="Li J."/>
            <person name="Ji K."/>
        </authorList>
    </citation>
    <scope>NUCLEOTIDE SEQUENCE</scope>
    <source>
        <strain evidence="23">JKM2019</strain>
    </source>
</reference>
<dbReference type="NCBIfam" id="TIGR00408">
    <property type="entry name" value="proS_fam_I"/>
    <property type="match status" value="1"/>
</dbReference>
<dbReference type="SUPFAM" id="SSF52954">
    <property type="entry name" value="Class II aaRS ABD-related"/>
    <property type="match status" value="1"/>
</dbReference>
<evidence type="ECO:0000256" key="10">
    <source>
        <dbReference type="ARBA" id="ARBA00022884"/>
    </source>
</evidence>
<dbReference type="GO" id="GO:0046872">
    <property type="term" value="F:metal ion binding"/>
    <property type="evidence" value="ECO:0007669"/>
    <property type="project" value="UniProtKB-KW"/>
</dbReference>
<dbReference type="Gene3D" id="3.30.930.10">
    <property type="entry name" value="Bira Bifunctional Protein, Domain 2"/>
    <property type="match status" value="1"/>
</dbReference>
<evidence type="ECO:0000256" key="5">
    <source>
        <dbReference type="ARBA" id="ARBA00022598"/>
    </source>
</evidence>
<dbReference type="InterPro" id="IPR020061">
    <property type="entry name" value="Glu_tRNA_lig_a-bdl"/>
</dbReference>
<dbReference type="Proteomes" id="UP000790347">
    <property type="component" value="Unassembled WGS sequence"/>
</dbReference>
<dbReference type="GO" id="GO:0005737">
    <property type="term" value="C:cytoplasm"/>
    <property type="evidence" value="ECO:0007669"/>
    <property type="project" value="InterPro"/>
</dbReference>
<keyword evidence="6" id="KW-0479">Metal-binding</keyword>
<evidence type="ECO:0000256" key="16">
    <source>
        <dbReference type="ARBA" id="ARBA00061295"/>
    </source>
</evidence>
<dbReference type="EMBL" id="ASGP02000003">
    <property type="protein sequence ID" value="KAH9516630.1"/>
    <property type="molecule type" value="Genomic_DNA"/>
</dbReference>
<dbReference type="HAMAP" id="MF_02076">
    <property type="entry name" value="Glu_tRNA_synth_type2"/>
    <property type="match status" value="1"/>
</dbReference>
<reference evidence="23" key="2">
    <citation type="submission" date="2020-06" db="EMBL/GenBank/DDBJ databases">
        <authorList>
            <person name="Ji K."/>
            <person name="Li J."/>
        </authorList>
    </citation>
    <scope>NUCLEOTIDE SEQUENCE</scope>
    <source>
        <strain evidence="23">JKM2019</strain>
        <tissue evidence="23">Whole body</tissue>
    </source>
</reference>
<dbReference type="InterPro" id="IPR017449">
    <property type="entry name" value="Pro-tRNA_synth_II"/>
</dbReference>
<dbReference type="FunFam" id="3.30.930.10:FF:000007">
    <property type="entry name" value="Bifunctional glutamate/proline--tRNA ligase"/>
    <property type="match status" value="1"/>
</dbReference>
<name>A0A922I0B5_DERFA</name>
<dbReference type="CDD" id="cd00936">
    <property type="entry name" value="WEPRS_RNA"/>
    <property type="match status" value="1"/>
</dbReference>
<dbReference type="InterPro" id="IPR036621">
    <property type="entry name" value="Anticodon-bd_dom_sf"/>
</dbReference>
<dbReference type="FunFam" id="3.90.800.10:FF:000001">
    <property type="entry name" value="Glutamine--tRNA ligase"/>
    <property type="match status" value="1"/>
</dbReference>
<dbReference type="Pfam" id="PF00749">
    <property type="entry name" value="tRNA-synt_1c"/>
    <property type="match status" value="1"/>
</dbReference>
<organism evidence="24 25">
    <name type="scientific">Dermatophagoides farinae</name>
    <name type="common">American house dust mite</name>
    <dbReference type="NCBI Taxonomy" id="6954"/>
    <lineage>
        <taxon>Eukaryota</taxon>
        <taxon>Metazoa</taxon>
        <taxon>Ecdysozoa</taxon>
        <taxon>Arthropoda</taxon>
        <taxon>Chelicerata</taxon>
        <taxon>Arachnida</taxon>
        <taxon>Acari</taxon>
        <taxon>Acariformes</taxon>
        <taxon>Sarcoptiformes</taxon>
        <taxon>Astigmata</taxon>
        <taxon>Psoroptidia</taxon>
        <taxon>Analgoidea</taxon>
        <taxon>Pyroglyphidae</taxon>
        <taxon>Dermatophagoidinae</taxon>
        <taxon>Dermatophagoides</taxon>
    </lineage>
</organism>
<accession>A0A922I0B5</accession>
<dbReference type="Proteomes" id="UP000828236">
    <property type="component" value="Unassembled WGS sequence"/>
</dbReference>
<dbReference type="SUPFAM" id="SSF47060">
    <property type="entry name" value="S15/NS1 RNA-binding domain"/>
    <property type="match status" value="3"/>
</dbReference>
<gene>
    <name evidence="24" type="ORF">DERF_007360</name>
    <name evidence="23" type="ORF">HUG17_1760</name>
</gene>
<protein>
    <recommendedName>
        <fullName evidence="17">Bifunctional glutamate/proline--tRNA ligase</fullName>
        <ecNumber evidence="2">6.1.1.15</ecNumber>
        <ecNumber evidence="3">6.1.1.17</ecNumber>
    </recommendedName>
    <alternativeName>
        <fullName evidence="18">Bifunctional aminoacyl-tRNA synthetase</fullName>
    </alternativeName>
</protein>
<evidence type="ECO:0000256" key="3">
    <source>
        <dbReference type="ARBA" id="ARBA00012835"/>
    </source>
</evidence>
<keyword evidence="7" id="KW-0547">Nucleotide-binding</keyword>
<keyword evidence="11" id="KW-0648">Protein biosynthesis</keyword>
<dbReference type="InterPro" id="IPR004154">
    <property type="entry name" value="Anticodon-bd"/>
</dbReference>
<dbReference type="SMART" id="SM00991">
    <property type="entry name" value="WHEP-TRS"/>
    <property type="match status" value="3"/>
</dbReference>
<dbReference type="Gene3D" id="1.10.1160.10">
    <property type="entry name" value="Glutamyl-trna Synthetase, Domain 2"/>
    <property type="match status" value="1"/>
</dbReference>
<evidence type="ECO:0000256" key="8">
    <source>
        <dbReference type="ARBA" id="ARBA00022833"/>
    </source>
</evidence>
<evidence type="ECO:0000256" key="18">
    <source>
        <dbReference type="ARBA" id="ARBA00076053"/>
    </source>
</evidence>
<dbReference type="FunFam" id="3.40.50.620:FF:000070">
    <property type="entry name" value="Bifunctional glutamate/proline--tRNA ligase"/>
    <property type="match status" value="1"/>
</dbReference>
<dbReference type="SUPFAM" id="SSF55681">
    <property type="entry name" value="Class II aaRS and biotin synthetases"/>
    <property type="match status" value="1"/>
</dbReference>
<feature type="region of interest" description="Disordered" evidence="20">
    <location>
        <begin position="812"/>
        <end position="874"/>
    </location>
</feature>
<evidence type="ECO:0000313" key="25">
    <source>
        <dbReference type="Proteomes" id="UP000790347"/>
    </source>
</evidence>
<dbReference type="InterPro" id="IPR009068">
    <property type="entry name" value="uS15_NS1_RNA-bd_sf"/>
</dbReference>
<dbReference type="Pfam" id="PF00458">
    <property type="entry name" value="WHEP-TRS"/>
    <property type="match status" value="3"/>
</dbReference>
<dbReference type="Pfam" id="PF00587">
    <property type="entry name" value="tRNA-synt_2b"/>
    <property type="match status" value="1"/>
</dbReference>
<comment type="similarity">
    <text evidence="1">In the C-terminal section; belongs to the class-II aminoacyl-tRNA synthetase family.</text>
</comment>
<keyword evidence="4" id="KW-0597">Phosphoprotein</keyword>
<reference evidence="24" key="1">
    <citation type="submission" date="2013-05" db="EMBL/GenBank/DDBJ databases">
        <authorList>
            <person name="Yim A.K.Y."/>
            <person name="Chan T.F."/>
            <person name="Ji K.M."/>
            <person name="Liu X.Y."/>
            <person name="Zhou J.W."/>
            <person name="Li R.Q."/>
            <person name="Yang K.Y."/>
            <person name="Li J."/>
            <person name="Li M."/>
            <person name="Law P.T.W."/>
            <person name="Wu Y.L."/>
            <person name="Cai Z.L."/>
            <person name="Qin H."/>
            <person name="Bao Y."/>
            <person name="Leung R.K.K."/>
            <person name="Ng P.K.S."/>
            <person name="Zou J."/>
            <person name="Zhong X.J."/>
            <person name="Ran P.X."/>
            <person name="Zhong N.S."/>
            <person name="Liu Z.G."/>
            <person name="Tsui S.K.W."/>
        </authorList>
    </citation>
    <scope>NUCLEOTIDE SEQUENCE</scope>
    <source>
        <strain evidence="24">Derf</strain>
        <tissue evidence="24">Whole organism</tissue>
    </source>
</reference>
<feature type="compositionally biased region" description="Basic and acidic residues" evidence="20">
    <location>
        <begin position="53"/>
        <end position="63"/>
    </location>
</feature>
<evidence type="ECO:0000313" key="23">
    <source>
        <dbReference type="EMBL" id="KAH7646222.1"/>
    </source>
</evidence>
<dbReference type="FunFam" id="1.10.287.10:FF:000006">
    <property type="entry name" value="Bifunctional glutamate/proline--tRNA ligase"/>
    <property type="match status" value="1"/>
</dbReference>
<feature type="compositionally biased region" description="Polar residues" evidence="20">
    <location>
        <begin position="812"/>
        <end position="825"/>
    </location>
</feature>
<dbReference type="InterPro" id="IPR049437">
    <property type="entry name" value="tRNA-synt_1c_C2"/>
</dbReference>
<dbReference type="InterPro" id="IPR045864">
    <property type="entry name" value="aa-tRNA-synth_II/BPL/LPL"/>
</dbReference>
<evidence type="ECO:0000256" key="1">
    <source>
        <dbReference type="ARBA" id="ARBA00009968"/>
    </source>
</evidence>
<dbReference type="EC" id="6.1.1.15" evidence="2"/>
<feature type="domain" description="WHEP-TRS" evidence="22">
    <location>
        <begin position="624"/>
        <end position="680"/>
    </location>
</feature>
<dbReference type="InterPro" id="IPR000738">
    <property type="entry name" value="WHEP-TRS_dom"/>
</dbReference>
<evidence type="ECO:0000256" key="20">
    <source>
        <dbReference type="SAM" id="MobiDB-lite"/>
    </source>
</evidence>
<keyword evidence="12" id="KW-0030">Aminoacyl-tRNA synthetase</keyword>
<sequence length="1376" mass="157172">MGKDKKKSKQSPQQVKVDSKTTNVEPVKKTSDENVVLKAQVDSITVNPAPQKPTKESNSKNSGCKDEGKYFKLEGAIDGEVVVRFPPEASGYLHIGHAKAALLNAHYQQAYNGKLVFRFDDTNPEKEKESFEKIIEGDVELLGIKPDRQTYTSDYFDLMMTKAEDMIRSGLAYVDDTNAEQMKKEREERIESQNRSNTVEKNLEMWREMVEGTTKGQTYCLRAKIDMKSDNGAMRDPTIYRCKPQEHPRTGTKYRAYPTYDFACPIVDSIEGITHTLRTSEYMDRDVQYYWFCDALKIRKPLIAAYSRLNLMHTVLSKRKLTYFVEEGLVDGWDDPRMPTVRGILRRGLTVEGLKMFIAAQGSSKAVVVMDWDKIWSFNRKVIDADALRYSAVEKENAVPVIIEDTIKPNETISAALHPKNSDLGQRQVPIGQRLWIDQQDAQLVQPNTAVTFIQWGNLKITSIERSSDGLVTAIKAKLDLDNKDFKKTLKVTWLEETTKIPAMLVYFDNIIKKPVLGKDDDFKEFLNRDSKMVIEAFVDGDLSTLPKGRIIQIQRKGFFICDRSYDMSTIDCSSKPGPIHLISIPDGSTDLNIFPKRVQDWKKKNIWVEPPPVQTSKNNNASSLVELDSFIRKQGDVVRQLKQTKASKEQIKIEVDKLLLFKSQFKQQSGSDWNTDWKPKSADNNPMASSDGDSSSVGDLDNKIRQQGDLVRKLKSEKADKKQIDEQVQLLLKLKAEFKQVTNSDWKLDSLQTKNSSSSSTATTSIDLDHQIREQGDKIRKMKAEKVEKSQLEKEIQILLKLKNDFQQQTGQDWKLDSTPSANQPSKSSPNKDNSKEKTEKSSITSKSSRKENKNPQKQQDTGSKTVKKQTRLGIETKKSDNYSEWYTEVITKAEMIEYYDVSGCYILRPWAYSIWESIQHYFDQRIKRLGVQNCYFPMFISKNALETEKTHIADFAPEVAWVTKSGSSDLAEPIAIRPTSETVMYPSYAKWIQSYRDLPIRLNQWCNVVRWEFKQPTPFLRTREFLWQEGHSAFATEQQALEEVYAILDFYADIYQELLAIPVIKGRKTEKEKFAGGQMTTTCEAYVHVNGRGIQGATSHYLGQNFSKMFNIEFEDPDKPGQKCYAHQNSWGISTRTIGALIMIHGDDKGLVLPPRVACKQVVIVPCGITASTTTEEREKLLYTCRTVGDKLINGKDIRVELDDKEHHSPGWKFNHWELKGVPVRIELGPKDLQQEKFIAVRRDTGVKYAYNISEADVVIPELLERIQKDMFERAQKLLLDNMCVTDSWSTFLERLECKSIIQSPFCGRQECEDQIKKDSAKEDVAEQGGGPLMGAKSLCIPLHQPHTLASDQLCIHPQCKQMAKFYTLFGRSY</sequence>
<dbReference type="InterPro" id="IPR001412">
    <property type="entry name" value="aa-tRNA-synth_I_CS"/>
</dbReference>
<dbReference type="FunFam" id="1.10.1160.10:FF:000001">
    <property type="entry name" value="Glutamine--tRNA ligase"/>
    <property type="match status" value="1"/>
</dbReference>
<evidence type="ECO:0000256" key="13">
    <source>
        <dbReference type="ARBA" id="ARBA00023268"/>
    </source>
</evidence>
<dbReference type="GO" id="GO:0017101">
    <property type="term" value="C:aminoacyl-tRNA synthetase multienzyme complex"/>
    <property type="evidence" value="ECO:0007669"/>
    <property type="project" value="TreeGrafter"/>
</dbReference>
<dbReference type="Gene3D" id="3.90.800.10">
    <property type="entry name" value="Glutamyl-tRNA Synthetase, Domain 3"/>
    <property type="match status" value="1"/>
</dbReference>
<dbReference type="PROSITE" id="PS00178">
    <property type="entry name" value="AA_TRNA_LIGASE_I"/>
    <property type="match status" value="1"/>
</dbReference>
<evidence type="ECO:0000256" key="11">
    <source>
        <dbReference type="ARBA" id="ARBA00022917"/>
    </source>
</evidence>
<evidence type="ECO:0000256" key="9">
    <source>
        <dbReference type="ARBA" id="ARBA00022840"/>
    </source>
</evidence>
<keyword evidence="5 23" id="KW-0436">Ligase</keyword>
<dbReference type="GO" id="GO:0006433">
    <property type="term" value="P:prolyl-tRNA aminoacylation"/>
    <property type="evidence" value="ECO:0007669"/>
    <property type="project" value="InterPro"/>
</dbReference>
<keyword evidence="19" id="KW-0175">Coiled coil</keyword>
<dbReference type="InterPro" id="IPR020056">
    <property type="entry name" value="Rbsml_bL25/Gln-tRNA_synth_N"/>
</dbReference>
<keyword evidence="9" id="KW-0067">ATP-binding</keyword>
<comment type="catalytic activity">
    <reaction evidence="15">
        <text>tRNA(Pro) + L-proline + ATP = L-prolyl-tRNA(Pro) + AMP + diphosphate</text>
        <dbReference type="Rhea" id="RHEA:14305"/>
        <dbReference type="Rhea" id="RHEA-COMP:9700"/>
        <dbReference type="Rhea" id="RHEA-COMP:9702"/>
        <dbReference type="ChEBI" id="CHEBI:30616"/>
        <dbReference type="ChEBI" id="CHEBI:33019"/>
        <dbReference type="ChEBI" id="CHEBI:60039"/>
        <dbReference type="ChEBI" id="CHEBI:78442"/>
        <dbReference type="ChEBI" id="CHEBI:78532"/>
        <dbReference type="ChEBI" id="CHEBI:456215"/>
        <dbReference type="EC" id="6.1.1.15"/>
    </reaction>
    <physiologicalReaction direction="left-to-right" evidence="15">
        <dbReference type="Rhea" id="RHEA:14306"/>
    </physiologicalReaction>
</comment>
<reference evidence="24" key="4">
    <citation type="journal article" date="2022" name="Res Sq">
        <title>Comparative Genomics Reveals Insights into the Divergent Evolution of Astigmatic Mites and Household Pest Adaptations.</title>
        <authorList>
            <person name="Xiong Q."/>
            <person name="Wan A.T.-Y."/>
            <person name="Liu X.-Y."/>
            <person name="Fung C.S.-H."/>
            <person name="Xiao X."/>
            <person name="Malainual N."/>
            <person name="Hou J."/>
            <person name="Wang L."/>
            <person name="Wang M."/>
            <person name="Yang K."/>
            <person name="Cui Y."/>
            <person name="Leung E."/>
            <person name="Nong W."/>
            <person name="Shin S.-K."/>
            <person name="Au S."/>
            <person name="Jeong K.Y."/>
            <person name="Chew F.T."/>
            <person name="Hui J."/>
            <person name="Leung T.F."/>
            <person name="Tungtrongchitr A."/>
            <person name="Zhong N."/>
            <person name="Liu Z."/>
            <person name="Tsui S."/>
        </authorList>
    </citation>
    <scope>NUCLEOTIDE SEQUENCE</scope>
    <source>
        <strain evidence="24">Derf</strain>
        <tissue evidence="24">Whole organism</tissue>
    </source>
</reference>
<dbReference type="InterPro" id="IPR004526">
    <property type="entry name" value="Glu-tRNA-synth_arc/euk"/>
</dbReference>
<dbReference type="Gene3D" id="3.40.50.800">
    <property type="entry name" value="Anticodon-binding domain"/>
    <property type="match status" value="1"/>
</dbReference>
<comment type="catalytic activity">
    <reaction evidence="14">
        <text>tRNA(Glu) + L-glutamate + ATP = L-glutamyl-tRNA(Glu) + AMP + diphosphate</text>
        <dbReference type="Rhea" id="RHEA:23540"/>
        <dbReference type="Rhea" id="RHEA-COMP:9663"/>
        <dbReference type="Rhea" id="RHEA-COMP:9680"/>
        <dbReference type="ChEBI" id="CHEBI:29985"/>
        <dbReference type="ChEBI" id="CHEBI:30616"/>
        <dbReference type="ChEBI" id="CHEBI:33019"/>
        <dbReference type="ChEBI" id="CHEBI:78442"/>
        <dbReference type="ChEBI" id="CHEBI:78520"/>
        <dbReference type="ChEBI" id="CHEBI:456215"/>
        <dbReference type="EC" id="6.1.1.17"/>
    </reaction>
    <physiologicalReaction direction="left-to-right" evidence="14">
        <dbReference type="Rhea" id="RHEA:23541"/>
    </physiologicalReaction>
</comment>
<feature type="coiled-coil region" evidence="19">
    <location>
        <begin position="783"/>
        <end position="810"/>
    </location>
</feature>
<dbReference type="PRINTS" id="PR00987">
    <property type="entry name" value="TRNASYNTHGLU"/>
</dbReference>
<dbReference type="CDD" id="cd00778">
    <property type="entry name" value="ProRS_core_arch_euk"/>
    <property type="match status" value="1"/>
</dbReference>
<dbReference type="FunFam" id="3.40.50.800:FF:000005">
    <property type="entry name" value="bifunctional glutamate/proline--tRNA ligase"/>
    <property type="match status" value="1"/>
</dbReference>
<dbReference type="Pfam" id="PF09180">
    <property type="entry name" value="ProRS-C_1"/>
    <property type="match status" value="1"/>
</dbReference>
<evidence type="ECO:0000256" key="7">
    <source>
        <dbReference type="ARBA" id="ARBA00022741"/>
    </source>
</evidence>
<dbReference type="InterPro" id="IPR004499">
    <property type="entry name" value="Pro-tRNA-ligase_IIa_arc-type"/>
</dbReference>
<dbReference type="InterPro" id="IPR006195">
    <property type="entry name" value="aa-tRNA-synth_II"/>
</dbReference>
<dbReference type="GO" id="GO:0004818">
    <property type="term" value="F:glutamate-tRNA ligase activity"/>
    <property type="evidence" value="ECO:0007669"/>
    <property type="project" value="UniProtKB-EC"/>
</dbReference>
<dbReference type="GO" id="GO:0005524">
    <property type="term" value="F:ATP binding"/>
    <property type="evidence" value="ECO:0007669"/>
    <property type="project" value="UniProtKB-KW"/>
</dbReference>
<dbReference type="PANTHER" id="PTHR43382:SF2">
    <property type="entry name" value="BIFUNCTIONAL GLUTAMATE_PROLINE--TRNA LIGASE"/>
    <property type="match status" value="1"/>
</dbReference>
<dbReference type="InterPro" id="IPR020059">
    <property type="entry name" value="Glu/Gln-tRNA-synth_Ib_codon-bd"/>
</dbReference>
<dbReference type="GO" id="GO:0003723">
    <property type="term" value="F:RNA binding"/>
    <property type="evidence" value="ECO:0007669"/>
    <property type="project" value="UniProtKB-KW"/>
</dbReference>
<dbReference type="InterPro" id="IPR020058">
    <property type="entry name" value="Glu/Gln-tRNA-synth_Ib_cat-dom"/>
</dbReference>
<comment type="caution">
    <text evidence="24">The sequence shown here is derived from an EMBL/GenBank/DDBJ whole genome shotgun (WGS) entry which is preliminary data.</text>
</comment>
<dbReference type="FunFam" id="3.30.110.30:FF:000001">
    <property type="entry name" value="Bifunctional glutamate/proline--tRNA ligase"/>
    <property type="match status" value="1"/>
</dbReference>
<dbReference type="OrthoDB" id="1350766at2759"/>
<dbReference type="GO" id="GO:0006424">
    <property type="term" value="P:glutamyl-tRNA aminoacylation"/>
    <property type="evidence" value="ECO:0007669"/>
    <property type="project" value="InterPro"/>
</dbReference>
<dbReference type="Pfam" id="PF03950">
    <property type="entry name" value="tRNA-synt_1c_C"/>
    <property type="match status" value="1"/>
</dbReference>
<dbReference type="PROSITE" id="PS50862">
    <property type="entry name" value="AA_TRNA_LIGASE_II"/>
    <property type="match status" value="1"/>
</dbReference>
<feature type="domain" description="WHEP-TRS" evidence="22">
    <location>
        <begin position="697"/>
        <end position="753"/>
    </location>
</feature>
<proteinExistence type="inferred from homology"/>
<dbReference type="PROSITE" id="PS00762">
    <property type="entry name" value="WHEP_TRS_1"/>
    <property type="match status" value="2"/>
</dbReference>
<dbReference type="PROSITE" id="PS51185">
    <property type="entry name" value="WHEP_TRS_2"/>
    <property type="match status" value="3"/>
</dbReference>
<evidence type="ECO:0000256" key="12">
    <source>
        <dbReference type="ARBA" id="ARBA00023146"/>
    </source>
</evidence>
<evidence type="ECO:0000256" key="14">
    <source>
        <dbReference type="ARBA" id="ARBA00047366"/>
    </source>
</evidence>
<evidence type="ECO:0000259" key="22">
    <source>
        <dbReference type="PROSITE" id="PS51185"/>
    </source>
</evidence>
<evidence type="ECO:0000256" key="17">
    <source>
        <dbReference type="ARBA" id="ARBA00067786"/>
    </source>
</evidence>
<keyword evidence="25" id="KW-1185">Reference proteome</keyword>
<keyword evidence="8" id="KW-0862">Zinc</keyword>
<dbReference type="SUPFAM" id="SSF50715">
    <property type="entry name" value="Ribosomal protein L25-like"/>
    <property type="match status" value="1"/>
</dbReference>
<dbReference type="GO" id="GO:0004827">
    <property type="term" value="F:proline-tRNA ligase activity"/>
    <property type="evidence" value="ECO:0007669"/>
    <property type="project" value="UniProtKB-EC"/>
</dbReference>
<evidence type="ECO:0000256" key="15">
    <source>
        <dbReference type="ARBA" id="ARBA00050792"/>
    </source>
</evidence>
<keyword evidence="10" id="KW-0694">RNA-binding</keyword>
<feature type="domain" description="WHEP-TRS" evidence="22">
    <location>
        <begin position="765"/>
        <end position="821"/>
    </location>
</feature>
<evidence type="ECO:0000256" key="19">
    <source>
        <dbReference type="SAM" id="Coils"/>
    </source>
</evidence>
<dbReference type="Pfam" id="PF20974">
    <property type="entry name" value="tRNA-synt_1c_C2"/>
    <property type="match status" value="1"/>
</dbReference>
<dbReference type="SUPFAM" id="SSF64586">
    <property type="entry name" value="C-terminal domain of ProRS"/>
    <property type="match status" value="1"/>
</dbReference>
<dbReference type="SMART" id="SM00946">
    <property type="entry name" value="ProRS-C_1"/>
    <property type="match status" value="1"/>
</dbReference>
<dbReference type="Gene3D" id="2.40.240.10">
    <property type="entry name" value="Ribosomal Protein L25, Chain P"/>
    <property type="match status" value="2"/>
</dbReference>
<evidence type="ECO:0000313" key="24">
    <source>
        <dbReference type="EMBL" id="KAH9516630.1"/>
    </source>
</evidence>
<evidence type="ECO:0000256" key="2">
    <source>
        <dbReference type="ARBA" id="ARBA00012831"/>
    </source>
</evidence>
<dbReference type="InterPro" id="IPR016061">
    <property type="entry name" value="Pro-tRNA_ligase_II_C"/>
</dbReference>
<dbReference type="NCBIfam" id="TIGR00463">
    <property type="entry name" value="gltX_arch"/>
    <property type="match status" value="1"/>
</dbReference>
<feature type="domain" description="Aminoacyl-transfer RNA synthetases class-II family profile" evidence="21">
    <location>
        <begin position="914"/>
        <end position="1156"/>
    </location>
</feature>
<evidence type="ECO:0000256" key="6">
    <source>
        <dbReference type="ARBA" id="ARBA00022723"/>
    </source>
</evidence>
<dbReference type="CDD" id="cd00862">
    <property type="entry name" value="ProRS_anticodon_zinc"/>
    <property type="match status" value="1"/>
</dbReference>
<feature type="region of interest" description="Disordered" evidence="20">
    <location>
        <begin position="751"/>
        <end position="770"/>
    </location>
</feature>
<feature type="region of interest" description="Disordered" evidence="20">
    <location>
        <begin position="670"/>
        <end position="703"/>
    </location>
</feature>
<dbReference type="Gene3D" id="1.10.287.10">
    <property type="entry name" value="S15/NS1, RNA-binding"/>
    <property type="match status" value="3"/>
</dbReference>
<feature type="compositionally biased region" description="Low complexity" evidence="20">
    <location>
        <begin position="690"/>
        <end position="700"/>
    </location>
</feature>